<protein>
    <submittedName>
        <fullName evidence="1">Uncharacterized protein</fullName>
    </submittedName>
</protein>
<organism evidence="1 2">
    <name type="scientific">Burkholderia humptydooensis</name>
    <dbReference type="NCBI Taxonomy" id="430531"/>
    <lineage>
        <taxon>Bacteria</taxon>
        <taxon>Pseudomonadati</taxon>
        <taxon>Pseudomonadota</taxon>
        <taxon>Betaproteobacteria</taxon>
        <taxon>Burkholderiales</taxon>
        <taxon>Burkholderiaceae</taxon>
        <taxon>Burkholderia</taxon>
        <taxon>pseudomallei group</taxon>
    </lineage>
</organism>
<dbReference type="Proteomes" id="UP000594943">
    <property type="component" value="Chromosome 1"/>
</dbReference>
<gene>
    <name evidence="1" type="ORF">I6G56_08700</name>
</gene>
<dbReference type="AlphaFoldDB" id="A0A7U4P4U2"/>
<evidence type="ECO:0000313" key="2">
    <source>
        <dbReference type="Proteomes" id="UP000594943"/>
    </source>
</evidence>
<dbReference type="EMBL" id="CP065686">
    <property type="protein sequence ID" value="QPS45115.1"/>
    <property type="molecule type" value="Genomic_DNA"/>
</dbReference>
<dbReference type="KEGG" id="bhg:I6G56_08700"/>
<reference evidence="1 2" key="1">
    <citation type="submission" date="2020-12" db="EMBL/GenBank/DDBJ databases">
        <title>FDA dAtabase for Regulatory Grade micrObial Sequences (FDA-ARGOS): Supporting development and validation of Infectious Disease Dx tests.</title>
        <authorList>
            <person name="Nelson B."/>
            <person name="Plummer A."/>
            <person name="Tallon L."/>
            <person name="Sadzewicz L."/>
            <person name="Zhao X."/>
            <person name="Boylan J."/>
            <person name="Ott S."/>
            <person name="Bowen H."/>
            <person name="Vavikolanu K."/>
            <person name="Mehta A."/>
            <person name="Aluvathingal J."/>
            <person name="Nadendla S."/>
            <person name="Myers T."/>
            <person name="Yan Y."/>
            <person name="Sichtig H."/>
        </authorList>
    </citation>
    <scope>NUCLEOTIDE SEQUENCE [LARGE SCALE GENOMIC DNA]</scope>
    <source>
        <strain evidence="1 2">FDAARGOS_899</strain>
    </source>
</reference>
<sequence length="151" mass="16522">MSRIRTPEALPYADLRLNHWDAEELLKAIDGFMAAQSIREYSHSLCLIRAEVALIAQFTDGGGHGNAIQLMFEQRKNILPEPAPASSAPSVKRAPVRRKLTNEQRVAVIARLAAGEGPTAIAKSYGVTVGSIREYRHKDITKFQARTGVGA</sequence>
<evidence type="ECO:0000313" key="1">
    <source>
        <dbReference type="EMBL" id="QPS45115.1"/>
    </source>
</evidence>
<proteinExistence type="predicted"/>
<accession>A0A7T2WZI5</accession>
<accession>A0A7U4P4U2</accession>
<name>A0A7U4P4U2_9BURK</name>
<dbReference type="RefSeq" id="WP_009916627.1">
    <property type="nucleotide sequence ID" value="NZ_CP013380.1"/>
</dbReference>